<dbReference type="STRING" id="198628.Dda3937_04634"/>
<protein>
    <submittedName>
        <fullName evidence="1">Uncharacterized protein</fullName>
    </submittedName>
</protein>
<evidence type="ECO:0000313" key="1">
    <source>
        <dbReference type="EMBL" id="ADM99090.1"/>
    </source>
</evidence>
<sequence>MPALYELGRRRYSGGGLGLILRSMLDAIQRKDEPGVMKRWNLRRINVDAVFFVILEDYKVVELSGTDSFHATYGE</sequence>
<gene>
    <name evidence="1" type="ordered locus">Dda3937_04634</name>
</gene>
<accession>E0SIN1</accession>
<dbReference type="Proteomes" id="UP000006859">
    <property type="component" value="Chromosome"/>
</dbReference>
<proteinExistence type="predicted"/>
<keyword evidence="2" id="KW-1185">Reference proteome</keyword>
<organism evidence="1 2">
    <name type="scientific">Dickeya dadantii (strain 3937)</name>
    <name type="common">Erwinia chrysanthemi (strain 3937)</name>
    <dbReference type="NCBI Taxonomy" id="198628"/>
    <lineage>
        <taxon>Bacteria</taxon>
        <taxon>Pseudomonadati</taxon>
        <taxon>Pseudomonadota</taxon>
        <taxon>Gammaproteobacteria</taxon>
        <taxon>Enterobacterales</taxon>
        <taxon>Pectobacteriaceae</taxon>
        <taxon>Dickeya</taxon>
    </lineage>
</organism>
<dbReference type="HOGENOM" id="CLU_199616_0_0_6"/>
<evidence type="ECO:0000313" key="2">
    <source>
        <dbReference type="Proteomes" id="UP000006859"/>
    </source>
</evidence>
<name>E0SIN1_DICD3</name>
<dbReference type="EMBL" id="CP002038">
    <property type="protein sequence ID" value="ADM99090.1"/>
    <property type="molecule type" value="Genomic_DNA"/>
</dbReference>
<reference evidence="1 2" key="1">
    <citation type="journal article" date="2011" name="J. Bacteriol.">
        <title>Genome sequence of the plant-pathogenic bacterium Dickeya dadantii 3937.</title>
        <authorList>
            <person name="Glasner J.D."/>
            <person name="Yang C.H."/>
            <person name="Reverchon S."/>
            <person name="Hugouvieux-Cotte-Pattat N."/>
            <person name="Condemine G."/>
            <person name="Bohin J.P."/>
            <person name="Van Gijsegem F."/>
            <person name="Yang S."/>
            <person name="Franza T."/>
            <person name="Expert D."/>
            <person name="Plunkett G. III"/>
            <person name="San Francisco M.J."/>
            <person name="Charkowski A.O."/>
            <person name="Py B."/>
            <person name="Bell K."/>
            <person name="Rauscher L."/>
            <person name="Rodriguez-Palenzuela P."/>
            <person name="Toussaint A."/>
            <person name="Holeva M.C."/>
            <person name="He S.Y."/>
            <person name="Douet V."/>
            <person name="Boccara M."/>
            <person name="Blanco C."/>
            <person name="Toth I."/>
            <person name="Anderson B.D."/>
            <person name="Biehl B.S."/>
            <person name="Mau B."/>
            <person name="Flynn S.M."/>
            <person name="Barras F."/>
            <person name="Lindeberg M."/>
            <person name="Birch P.R."/>
            <person name="Tsuyumu S."/>
            <person name="Shi X."/>
            <person name="Hibbing M."/>
            <person name="Yap M.N."/>
            <person name="Carpentier M."/>
            <person name="Dassa E."/>
            <person name="Umehara M."/>
            <person name="Kim J.F."/>
            <person name="Rusch M."/>
            <person name="Soni P."/>
            <person name="Mayhew G.F."/>
            <person name="Fouts D.E."/>
            <person name="Gill S.R."/>
            <person name="Blattner F.R."/>
            <person name="Keen N.T."/>
            <person name="Perna N.T."/>
        </authorList>
    </citation>
    <scope>NUCLEOTIDE SEQUENCE [LARGE SCALE GENOMIC DNA]</scope>
    <source>
        <strain evidence="1 2">3937</strain>
    </source>
</reference>
<dbReference type="KEGG" id="ddd:Dda3937_04634"/>
<dbReference type="AlphaFoldDB" id="E0SIN1"/>